<name>A0A2K3DM54_CHLRE</name>
<proteinExistence type="predicted"/>
<dbReference type="GeneID" id="66053549"/>
<feature type="compositionally biased region" description="Basic residues" evidence="1">
    <location>
        <begin position="101"/>
        <end position="114"/>
    </location>
</feature>
<gene>
    <name evidence="2" type="ORF">CHLRE_06g253800v5</name>
</gene>
<dbReference type="OrthoDB" id="560450at2759"/>
<dbReference type="InParanoid" id="A0A2K3DM54"/>
<sequence length="1039" mass="109375">MAVACAVAVRPLVQVAVASAVSTAAPASSKPAVKLAASAVSAVALTTVSVSAGLLATTAVEDPRFHAADCQSRSADASASCEDLQPSTSTCTSAVADANRPTRRVRRSGSKAQRRGSTTLTASVPSMAAAVVLPPKIALRRRHRLRLRAGHSATAAATDKTPREQPDKPAALPEDLLPADATSTSSTGKISSAAVCCGLLAHCSAAQLHAILCGLVQAVASSSVKGNNRKLLLGSKLRKLLEGVGVAPANGKAYTAADVAALSGPKLERLRATLKSQPGLLLWFLLFTAPAKLQALQAALLPGGAGDRSFEEWRAAIDAVAGSGHEQLAAAQEVRGRQSACVEGSTAGNTATTATITTTNNNPASHGGVYTALTGTEVTGKKPAALPEDLLPADATSTSSTGKISSAAVCCGLLLAHCSAAQLHAILCGLVQAVASSSVKGNNRKLLLGSKLRKLLEGVGVAPANGKAYTAADVAALSGPKLERLRATLKSQPGLLLWFLLFTSPAELQALQAALLPGGAGDRSFEEWRAAIDAVAGSGHEQLAAAQEVRGRQSACVEGSTAGNTATTATITTTNNNPASHGGVYTALTGTEVTGKAAANKDLSRTRTTSHRNRCVSESGSTRNKSRSSSSRSSSTHSVEYAEPKAGCSQPAATVPGCVPEIISAAIPPLAPLALHIRRAIVKELLEARPPGWNTFLYSWLQAAGLSEFLPANGTCRMYMADRKQLVLRVGAMREEQVDAFLTCMCKAHGHSTWLARYLHMLGPEVSQLLSQGRYSDELLAALRAAGQKTLADAVMEHFWGRDPDPEDSEAGEMDVKPWAERLGLLRFDMLAEQLRLPPNADGSVKNFSNGLVFKVDPLEVWSKYTDGEPSAGALSGMRATDKEARDKQVKQLRGVPLLYLWRIGGRVVYVGMSGGWVKGSRIARYLAEGPGFSESSKMLPWLTAIDEGKEIELRVITLEGLKALEGMSEGMSEEEVQKKVQKKVKELEKHFLCHVDCPCNKVNNGSYRVETPRQGLLDKLKEKYKIKVRQQSAGRQPR</sequence>
<dbReference type="RefSeq" id="XP_042923347.1">
    <property type="nucleotide sequence ID" value="XM_043062649.1"/>
</dbReference>
<dbReference type="EMBL" id="CM008967">
    <property type="protein sequence ID" value="PNW81612.1"/>
    <property type="molecule type" value="Genomic_DNA"/>
</dbReference>
<feature type="region of interest" description="Disordered" evidence="1">
    <location>
        <begin position="596"/>
        <end position="647"/>
    </location>
</feature>
<dbReference type="Proteomes" id="UP000006906">
    <property type="component" value="Chromosome 6"/>
</dbReference>
<protein>
    <recommendedName>
        <fullName evidence="4">GIY-YIG domain-containing protein</fullName>
    </recommendedName>
</protein>
<dbReference type="AlphaFoldDB" id="A0A2K3DM54"/>
<keyword evidence="3" id="KW-1185">Reference proteome</keyword>
<evidence type="ECO:0008006" key="4">
    <source>
        <dbReference type="Google" id="ProtNLM"/>
    </source>
</evidence>
<feature type="region of interest" description="Disordered" evidence="1">
    <location>
        <begin position="149"/>
        <end position="183"/>
    </location>
</feature>
<reference evidence="2 3" key="1">
    <citation type="journal article" date="2007" name="Science">
        <title>The Chlamydomonas genome reveals the evolution of key animal and plant functions.</title>
        <authorList>
            <person name="Merchant S.S."/>
            <person name="Prochnik S.E."/>
            <person name="Vallon O."/>
            <person name="Harris E.H."/>
            <person name="Karpowicz S.J."/>
            <person name="Witman G.B."/>
            <person name="Terry A."/>
            <person name="Salamov A."/>
            <person name="Fritz-Laylin L.K."/>
            <person name="Marechal-Drouard L."/>
            <person name="Marshall W.F."/>
            <person name="Qu L.H."/>
            <person name="Nelson D.R."/>
            <person name="Sanderfoot A.A."/>
            <person name="Spalding M.H."/>
            <person name="Kapitonov V.V."/>
            <person name="Ren Q."/>
            <person name="Ferris P."/>
            <person name="Lindquist E."/>
            <person name="Shapiro H."/>
            <person name="Lucas S.M."/>
            <person name="Grimwood J."/>
            <person name="Schmutz J."/>
            <person name="Cardol P."/>
            <person name="Cerutti H."/>
            <person name="Chanfreau G."/>
            <person name="Chen C.L."/>
            <person name="Cognat V."/>
            <person name="Croft M.T."/>
            <person name="Dent R."/>
            <person name="Dutcher S."/>
            <person name="Fernandez E."/>
            <person name="Fukuzawa H."/>
            <person name="Gonzalez-Ballester D."/>
            <person name="Gonzalez-Halphen D."/>
            <person name="Hallmann A."/>
            <person name="Hanikenne M."/>
            <person name="Hippler M."/>
            <person name="Inwood W."/>
            <person name="Jabbari K."/>
            <person name="Kalanon M."/>
            <person name="Kuras R."/>
            <person name="Lefebvre P.A."/>
            <person name="Lemaire S.D."/>
            <person name="Lobanov A.V."/>
            <person name="Lohr M."/>
            <person name="Manuell A."/>
            <person name="Meier I."/>
            <person name="Mets L."/>
            <person name="Mittag M."/>
            <person name="Mittelmeier T."/>
            <person name="Moroney J.V."/>
            <person name="Moseley J."/>
            <person name="Napoli C."/>
            <person name="Nedelcu A.M."/>
            <person name="Niyogi K."/>
            <person name="Novoselov S.V."/>
            <person name="Paulsen I.T."/>
            <person name="Pazour G."/>
            <person name="Purton S."/>
            <person name="Ral J.P."/>
            <person name="Riano-Pachon D.M."/>
            <person name="Riekhof W."/>
            <person name="Rymarquis L."/>
            <person name="Schroda M."/>
            <person name="Stern D."/>
            <person name="Umen J."/>
            <person name="Willows R."/>
            <person name="Wilson N."/>
            <person name="Zimmer S.L."/>
            <person name="Allmer J."/>
            <person name="Balk J."/>
            <person name="Bisova K."/>
            <person name="Chen C.J."/>
            <person name="Elias M."/>
            <person name="Gendler K."/>
            <person name="Hauser C."/>
            <person name="Lamb M.R."/>
            <person name="Ledford H."/>
            <person name="Long J.C."/>
            <person name="Minagawa J."/>
            <person name="Page M.D."/>
            <person name="Pan J."/>
            <person name="Pootakham W."/>
            <person name="Roje S."/>
            <person name="Rose A."/>
            <person name="Stahlberg E."/>
            <person name="Terauchi A.M."/>
            <person name="Yang P."/>
            <person name="Ball S."/>
            <person name="Bowler C."/>
            <person name="Dieckmann C.L."/>
            <person name="Gladyshev V.N."/>
            <person name="Green P."/>
            <person name="Jorgensen R."/>
            <person name="Mayfield S."/>
            <person name="Mueller-Roeber B."/>
            <person name="Rajamani S."/>
            <person name="Sayre R.T."/>
            <person name="Brokstein P."/>
            <person name="Dubchak I."/>
            <person name="Goodstein D."/>
            <person name="Hornick L."/>
            <person name="Huang Y.W."/>
            <person name="Jhaveri J."/>
            <person name="Luo Y."/>
            <person name="Martinez D."/>
            <person name="Ngau W.C."/>
            <person name="Otillar B."/>
            <person name="Poliakov A."/>
            <person name="Porter A."/>
            <person name="Szajkowski L."/>
            <person name="Werner G."/>
            <person name="Zhou K."/>
            <person name="Grigoriev I.V."/>
            <person name="Rokhsar D.S."/>
            <person name="Grossman A.R."/>
        </authorList>
    </citation>
    <scope>NUCLEOTIDE SEQUENCE [LARGE SCALE GENOMIC DNA]</scope>
    <source>
        <strain evidence="3">CC-503</strain>
    </source>
</reference>
<evidence type="ECO:0000313" key="2">
    <source>
        <dbReference type="EMBL" id="PNW81612.1"/>
    </source>
</evidence>
<evidence type="ECO:0000313" key="3">
    <source>
        <dbReference type="Proteomes" id="UP000006906"/>
    </source>
</evidence>
<feature type="region of interest" description="Disordered" evidence="1">
    <location>
        <begin position="86"/>
        <end position="120"/>
    </location>
</feature>
<feature type="compositionally biased region" description="Low complexity" evidence="1">
    <location>
        <begin position="617"/>
        <end position="638"/>
    </location>
</feature>
<evidence type="ECO:0000256" key="1">
    <source>
        <dbReference type="SAM" id="MobiDB-lite"/>
    </source>
</evidence>
<dbReference type="Gramene" id="PNW81612">
    <property type="protein sequence ID" value="PNW81612"/>
    <property type="gene ID" value="CHLRE_06g253800v5"/>
</dbReference>
<feature type="compositionally biased region" description="Low complexity" evidence="1">
    <location>
        <begin position="168"/>
        <end position="181"/>
    </location>
</feature>
<dbReference type="KEGG" id="cre:CHLRE_06g253800v5"/>
<organism evidence="2 3">
    <name type="scientific">Chlamydomonas reinhardtii</name>
    <name type="common">Chlamydomonas smithii</name>
    <dbReference type="NCBI Taxonomy" id="3055"/>
    <lineage>
        <taxon>Eukaryota</taxon>
        <taxon>Viridiplantae</taxon>
        <taxon>Chlorophyta</taxon>
        <taxon>core chlorophytes</taxon>
        <taxon>Chlorophyceae</taxon>
        <taxon>CS clade</taxon>
        <taxon>Chlamydomonadales</taxon>
        <taxon>Chlamydomonadaceae</taxon>
        <taxon>Chlamydomonas</taxon>
    </lineage>
</organism>
<accession>A0A2K3DM54</accession>